<dbReference type="PANTHER" id="PTHR42988:SF2">
    <property type="entry name" value="CYCLIC NUCLEOTIDE PHOSPHODIESTERASE CBUA0032-RELATED"/>
    <property type="match status" value="1"/>
</dbReference>
<name>A0A1I5BM19_9MICO</name>
<dbReference type="EMBL" id="FOVM01000005">
    <property type="protein sequence ID" value="SFN75712.1"/>
    <property type="molecule type" value="Genomic_DNA"/>
</dbReference>
<dbReference type="OrthoDB" id="5241795at2"/>
<evidence type="ECO:0000259" key="5">
    <source>
        <dbReference type="Pfam" id="PF00149"/>
    </source>
</evidence>
<accession>A0A1I5BM19</accession>
<evidence type="ECO:0000313" key="7">
    <source>
        <dbReference type="Proteomes" id="UP000198867"/>
    </source>
</evidence>
<sequence length="298" mass="32622">MSIQLGQYPPARQVLVHLSDTHFLAGGALLHGGLTTESNLERALAQVEATGIRPSALVFTGDLTDLGETDAYARLRDRVEPVAARLDAELIWLMGNHDERGPMRRQLLGQEESDTPIDRVWNLGGLRFIGLDSSVPGFHHGELEDSQLEWLAAELATPAELGTIVGLHHPPAPAPQPLFDLLELRDQSRLETVLRGTDVRAILAGHLHFAMTSMFAGIPVSVAAATCYTMNLGNPPRSTNGMNGGQSFNLLHVYEDRITHSVVPIGDFETSDFFSDAFIAEMEALTPEERVEAFSRKR</sequence>
<organism evidence="6 7">
    <name type="scientific">Mycetocola miduiensis</name>
    <dbReference type="NCBI Taxonomy" id="995034"/>
    <lineage>
        <taxon>Bacteria</taxon>
        <taxon>Bacillati</taxon>
        <taxon>Actinomycetota</taxon>
        <taxon>Actinomycetes</taxon>
        <taxon>Micrococcales</taxon>
        <taxon>Microbacteriaceae</taxon>
        <taxon>Mycetocola</taxon>
    </lineage>
</organism>
<dbReference type="SUPFAM" id="SSF56300">
    <property type="entry name" value="Metallo-dependent phosphatases"/>
    <property type="match status" value="1"/>
</dbReference>
<dbReference type="GO" id="GO:0004112">
    <property type="term" value="F:cyclic-nucleotide phosphodiesterase activity"/>
    <property type="evidence" value="ECO:0007669"/>
    <property type="project" value="InterPro"/>
</dbReference>
<dbReference type="RefSeq" id="WP_090710943.1">
    <property type="nucleotide sequence ID" value="NZ_FOVM01000005.1"/>
</dbReference>
<evidence type="ECO:0000256" key="4">
    <source>
        <dbReference type="ARBA" id="ARBA00025742"/>
    </source>
</evidence>
<keyword evidence="3" id="KW-0408">Iron</keyword>
<reference evidence="7" key="1">
    <citation type="submission" date="2016-10" db="EMBL/GenBank/DDBJ databases">
        <authorList>
            <person name="Varghese N."/>
            <person name="Submissions S."/>
        </authorList>
    </citation>
    <scope>NUCLEOTIDE SEQUENCE [LARGE SCALE GENOMIC DNA]</scope>
    <source>
        <strain evidence="7">CGMCC 1.11101</strain>
    </source>
</reference>
<dbReference type="Gene3D" id="3.60.21.10">
    <property type="match status" value="1"/>
</dbReference>
<dbReference type="InterPro" id="IPR004843">
    <property type="entry name" value="Calcineurin-like_PHP"/>
</dbReference>
<proteinExistence type="inferred from homology"/>
<dbReference type="InterPro" id="IPR050884">
    <property type="entry name" value="CNP_phosphodiesterase-III"/>
</dbReference>
<evidence type="ECO:0000313" key="6">
    <source>
        <dbReference type="EMBL" id="SFN75712.1"/>
    </source>
</evidence>
<comment type="similarity">
    <text evidence="4">Belongs to the cyclic nucleotide phosphodiesterase class-III family.</text>
</comment>
<dbReference type="InterPro" id="IPR026575">
    <property type="entry name" value="GpdQ/CpdA-like"/>
</dbReference>
<evidence type="ECO:0000256" key="3">
    <source>
        <dbReference type="ARBA" id="ARBA00023004"/>
    </source>
</evidence>
<dbReference type="InterPro" id="IPR029052">
    <property type="entry name" value="Metallo-depent_PP-like"/>
</dbReference>
<dbReference type="GO" id="GO:0046872">
    <property type="term" value="F:metal ion binding"/>
    <property type="evidence" value="ECO:0007669"/>
    <property type="project" value="UniProtKB-KW"/>
</dbReference>
<protein>
    <submittedName>
        <fullName evidence="6">3',5'-cyclic AMP phosphodiesterase CpdA</fullName>
    </submittedName>
</protein>
<keyword evidence="1" id="KW-0479">Metal-binding</keyword>
<dbReference type="Proteomes" id="UP000198867">
    <property type="component" value="Unassembled WGS sequence"/>
</dbReference>
<dbReference type="Pfam" id="PF00149">
    <property type="entry name" value="Metallophos"/>
    <property type="match status" value="1"/>
</dbReference>
<feature type="domain" description="Calcineurin-like phosphoesterase" evidence="5">
    <location>
        <begin position="15"/>
        <end position="208"/>
    </location>
</feature>
<evidence type="ECO:0000256" key="1">
    <source>
        <dbReference type="ARBA" id="ARBA00022723"/>
    </source>
</evidence>
<keyword evidence="7" id="KW-1185">Reference proteome</keyword>
<dbReference type="CDD" id="cd07402">
    <property type="entry name" value="MPP_GpdQ"/>
    <property type="match status" value="1"/>
</dbReference>
<gene>
    <name evidence="6" type="ORF">SAMN05216219_1969</name>
</gene>
<evidence type="ECO:0000256" key="2">
    <source>
        <dbReference type="ARBA" id="ARBA00022801"/>
    </source>
</evidence>
<dbReference type="STRING" id="995034.SAMN05216219_1969"/>
<dbReference type="AlphaFoldDB" id="A0A1I5BM19"/>
<dbReference type="PANTHER" id="PTHR42988">
    <property type="entry name" value="PHOSPHOHYDROLASE"/>
    <property type="match status" value="1"/>
</dbReference>
<keyword evidence="2" id="KW-0378">Hydrolase</keyword>